<evidence type="ECO:0000256" key="2">
    <source>
        <dbReference type="ARBA" id="ARBA00005582"/>
    </source>
</evidence>
<comment type="similarity">
    <text evidence="2">Belongs to the Nudix hydrolase family.</text>
</comment>
<protein>
    <recommendedName>
        <fullName evidence="11">8-oxo-dGTP diphosphatase</fullName>
        <ecNumber evidence="11">3.6.1.55</ecNumber>
    </recommendedName>
</protein>
<evidence type="ECO:0000256" key="10">
    <source>
        <dbReference type="ARBA" id="ARBA00035861"/>
    </source>
</evidence>
<dbReference type="OrthoDB" id="9810648at2"/>
<evidence type="ECO:0000256" key="7">
    <source>
        <dbReference type="ARBA" id="ARBA00022801"/>
    </source>
</evidence>
<dbReference type="GO" id="GO:0044716">
    <property type="term" value="F:8-oxo-GDP phosphatase activity"/>
    <property type="evidence" value="ECO:0007669"/>
    <property type="project" value="TreeGrafter"/>
</dbReference>
<dbReference type="InterPro" id="IPR047127">
    <property type="entry name" value="MutT-like"/>
</dbReference>
<dbReference type="CDD" id="cd03425">
    <property type="entry name" value="NUDIX_MutT_NudA_like"/>
    <property type="match status" value="1"/>
</dbReference>
<keyword evidence="3" id="KW-0515">Mutator protein</keyword>
<dbReference type="Gene3D" id="3.90.79.10">
    <property type="entry name" value="Nucleoside Triphosphate Pyrophosphohydrolase"/>
    <property type="match status" value="1"/>
</dbReference>
<dbReference type="GO" id="GO:0035539">
    <property type="term" value="F:8-oxo-7,8-dihydrodeoxyguanosine triphosphate pyrophosphatase activity"/>
    <property type="evidence" value="ECO:0007669"/>
    <property type="project" value="UniProtKB-EC"/>
</dbReference>
<dbReference type="PANTHER" id="PTHR47707">
    <property type="entry name" value="8-OXO-DGTP DIPHOSPHATASE"/>
    <property type="match status" value="1"/>
</dbReference>
<dbReference type="PANTHER" id="PTHR47707:SF1">
    <property type="entry name" value="NUDIX HYDROLASE FAMILY PROTEIN"/>
    <property type="match status" value="1"/>
</dbReference>
<dbReference type="InterPro" id="IPR020476">
    <property type="entry name" value="Nudix_hydrolase"/>
</dbReference>
<dbReference type="PROSITE" id="PS51462">
    <property type="entry name" value="NUDIX"/>
    <property type="match status" value="1"/>
</dbReference>
<dbReference type="AlphaFoldDB" id="A0A4R2TXR8"/>
<evidence type="ECO:0000313" key="13">
    <source>
        <dbReference type="EMBL" id="TCQ08036.1"/>
    </source>
</evidence>
<evidence type="ECO:0000256" key="3">
    <source>
        <dbReference type="ARBA" id="ARBA00022457"/>
    </source>
</evidence>
<comment type="catalytic activity">
    <reaction evidence="10">
        <text>8-oxo-dGTP + H2O = 8-oxo-dGMP + diphosphate + H(+)</text>
        <dbReference type="Rhea" id="RHEA:31575"/>
        <dbReference type="ChEBI" id="CHEBI:15377"/>
        <dbReference type="ChEBI" id="CHEBI:15378"/>
        <dbReference type="ChEBI" id="CHEBI:33019"/>
        <dbReference type="ChEBI" id="CHEBI:63224"/>
        <dbReference type="ChEBI" id="CHEBI:77896"/>
        <dbReference type="EC" id="3.6.1.55"/>
    </reaction>
</comment>
<dbReference type="PRINTS" id="PR00502">
    <property type="entry name" value="NUDIXFAMILY"/>
</dbReference>
<keyword evidence="7" id="KW-0378">Hydrolase</keyword>
<dbReference type="GO" id="GO:0044715">
    <property type="term" value="F:8-oxo-dGDP phosphatase activity"/>
    <property type="evidence" value="ECO:0007669"/>
    <property type="project" value="TreeGrafter"/>
</dbReference>
<dbReference type="EMBL" id="SLYC01000001">
    <property type="protein sequence ID" value="TCQ08036.1"/>
    <property type="molecule type" value="Genomic_DNA"/>
</dbReference>
<evidence type="ECO:0000256" key="11">
    <source>
        <dbReference type="ARBA" id="ARBA00038905"/>
    </source>
</evidence>
<keyword evidence="8" id="KW-0460">Magnesium</keyword>
<keyword evidence="14" id="KW-1185">Reference proteome</keyword>
<proteinExistence type="inferred from homology"/>
<dbReference type="GO" id="GO:0046872">
    <property type="term" value="F:metal ion binding"/>
    <property type="evidence" value="ECO:0007669"/>
    <property type="project" value="UniProtKB-KW"/>
</dbReference>
<evidence type="ECO:0000256" key="5">
    <source>
        <dbReference type="ARBA" id="ARBA00022723"/>
    </source>
</evidence>
<feature type="domain" description="Nudix hydrolase" evidence="12">
    <location>
        <begin position="1"/>
        <end position="126"/>
    </location>
</feature>
<name>A0A4R2TXR8_9FIRM</name>
<keyword evidence="6" id="KW-0227">DNA damage</keyword>
<evidence type="ECO:0000256" key="6">
    <source>
        <dbReference type="ARBA" id="ARBA00022763"/>
    </source>
</evidence>
<evidence type="ECO:0000259" key="12">
    <source>
        <dbReference type="PROSITE" id="PS51462"/>
    </source>
</evidence>
<sequence>MLDVVAVILENEFGDILIAKRKKGKELEGYWEFPGGKVEKNETPENSLKREIKEEMNIDIRVGSFVGESIYKYERGTIKLLAYKGNIIRGEITLLDHDEYRWVKYKELKLYKLAPADVPLVELIKI</sequence>
<dbReference type="SUPFAM" id="SSF55811">
    <property type="entry name" value="Nudix"/>
    <property type="match status" value="1"/>
</dbReference>
<dbReference type="EC" id="3.6.1.55" evidence="11"/>
<accession>A0A4R2TXR8</accession>
<evidence type="ECO:0000256" key="9">
    <source>
        <dbReference type="ARBA" id="ARBA00023204"/>
    </source>
</evidence>
<dbReference type="GO" id="GO:0006260">
    <property type="term" value="P:DNA replication"/>
    <property type="evidence" value="ECO:0007669"/>
    <property type="project" value="UniProtKB-KW"/>
</dbReference>
<comment type="cofactor">
    <cofactor evidence="1">
        <name>Mg(2+)</name>
        <dbReference type="ChEBI" id="CHEBI:18420"/>
    </cofactor>
</comment>
<dbReference type="RefSeq" id="WP_132847211.1">
    <property type="nucleotide sequence ID" value="NZ_CP058648.1"/>
</dbReference>
<reference evidence="13 14" key="1">
    <citation type="submission" date="2019-03" db="EMBL/GenBank/DDBJ databases">
        <title>Genomic Encyclopedia of Type Strains, Phase IV (KMG-IV): sequencing the most valuable type-strain genomes for metagenomic binning, comparative biology and taxonomic classification.</title>
        <authorList>
            <person name="Goeker M."/>
        </authorList>
    </citation>
    <scope>NUCLEOTIDE SEQUENCE [LARGE SCALE GENOMIC DNA]</scope>
    <source>
        <strain evidence="13 14">DSM 100013</strain>
    </source>
</reference>
<gene>
    <name evidence="13" type="ORF">EDD79_1001121</name>
</gene>
<comment type="caution">
    <text evidence="13">The sequence shown here is derived from an EMBL/GenBank/DDBJ whole genome shotgun (WGS) entry which is preliminary data.</text>
</comment>
<dbReference type="InterPro" id="IPR000086">
    <property type="entry name" value="NUDIX_hydrolase_dom"/>
</dbReference>
<evidence type="ECO:0000313" key="14">
    <source>
        <dbReference type="Proteomes" id="UP000295504"/>
    </source>
</evidence>
<organism evidence="13 14">
    <name type="scientific">Serpentinicella alkaliphila</name>
    <dbReference type="NCBI Taxonomy" id="1734049"/>
    <lineage>
        <taxon>Bacteria</taxon>
        <taxon>Bacillati</taxon>
        <taxon>Bacillota</taxon>
        <taxon>Clostridia</taxon>
        <taxon>Peptostreptococcales</taxon>
        <taxon>Natronincolaceae</taxon>
        <taxon>Serpentinicella</taxon>
    </lineage>
</organism>
<dbReference type="GO" id="GO:0006281">
    <property type="term" value="P:DNA repair"/>
    <property type="evidence" value="ECO:0007669"/>
    <property type="project" value="UniProtKB-KW"/>
</dbReference>
<dbReference type="InterPro" id="IPR015797">
    <property type="entry name" value="NUDIX_hydrolase-like_dom_sf"/>
</dbReference>
<keyword evidence="4" id="KW-0235">DNA replication</keyword>
<dbReference type="Proteomes" id="UP000295504">
    <property type="component" value="Unassembled WGS sequence"/>
</dbReference>
<evidence type="ECO:0000256" key="8">
    <source>
        <dbReference type="ARBA" id="ARBA00022842"/>
    </source>
</evidence>
<dbReference type="GO" id="GO:0008413">
    <property type="term" value="F:8-oxo-7,8-dihydroguanosine triphosphate pyrophosphatase activity"/>
    <property type="evidence" value="ECO:0007669"/>
    <property type="project" value="TreeGrafter"/>
</dbReference>
<evidence type="ECO:0000256" key="1">
    <source>
        <dbReference type="ARBA" id="ARBA00001946"/>
    </source>
</evidence>
<keyword evidence="9" id="KW-0234">DNA repair</keyword>
<keyword evidence="5" id="KW-0479">Metal-binding</keyword>
<evidence type="ECO:0000256" key="4">
    <source>
        <dbReference type="ARBA" id="ARBA00022705"/>
    </source>
</evidence>
<dbReference type="Pfam" id="PF00293">
    <property type="entry name" value="NUDIX"/>
    <property type="match status" value="1"/>
</dbReference>